<keyword evidence="6 7" id="KW-0012">Acyltransferase</keyword>
<dbReference type="GO" id="GO:0005886">
    <property type="term" value="C:plasma membrane"/>
    <property type="evidence" value="ECO:0007669"/>
    <property type="project" value="UniProtKB-SubCell"/>
</dbReference>
<proteinExistence type="predicted"/>
<dbReference type="GO" id="GO:0009247">
    <property type="term" value="P:glycolipid biosynthetic process"/>
    <property type="evidence" value="ECO:0007669"/>
    <property type="project" value="UniProtKB-ARBA"/>
</dbReference>
<evidence type="ECO:0000313" key="8">
    <source>
        <dbReference type="Proteomes" id="UP000484885"/>
    </source>
</evidence>
<keyword evidence="2" id="KW-1003">Cell membrane</keyword>
<name>A0A845US57_9GAMM</name>
<accession>A0A845US57</accession>
<evidence type="ECO:0000256" key="5">
    <source>
        <dbReference type="ARBA" id="ARBA00023136"/>
    </source>
</evidence>
<dbReference type="Proteomes" id="UP000484885">
    <property type="component" value="Unassembled WGS sequence"/>
</dbReference>
<dbReference type="EMBL" id="JAAGSC010000031">
    <property type="protein sequence ID" value="NDY94673.1"/>
    <property type="molecule type" value="Genomic_DNA"/>
</dbReference>
<comment type="subcellular location">
    <subcellularLocation>
        <location evidence="1">Cell inner membrane</location>
    </subcellularLocation>
</comment>
<dbReference type="InterPro" id="IPR004960">
    <property type="entry name" value="LipA_acyltrans"/>
</dbReference>
<dbReference type="RefSeq" id="WP_164210068.1">
    <property type="nucleotide sequence ID" value="NZ_JAAGSC010000031.1"/>
</dbReference>
<dbReference type="CDD" id="cd07984">
    <property type="entry name" value="LPLAT_LABLAT-like"/>
    <property type="match status" value="1"/>
</dbReference>
<dbReference type="AlphaFoldDB" id="A0A845US57"/>
<dbReference type="PANTHER" id="PTHR30606:SF10">
    <property type="entry name" value="PHOSPHATIDYLINOSITOL MANNOSIDE ACYLTRANSFERASE"/>
    <property type="match status" value="1"/>
</dbReference>
<dbReference type="GO" id="GO:0016746">
    <property type="term" value="F:acyltransferase activity"/>
    <property type="evidence" value="ECO:0007669"/>
    <property type="project" value="UniProtKB-KW"/>
</dbReference>
<gene>
    <name evidence="7" type="ORF">G3I74_02880</name>
</gene>
<comment type="caution">
    <text evidence="7">The sequence shown here is derived from an EMBL/GenBank/DDBJ whole genome shotgun (WGS) entry which is preliminary data.</text>
</comment>
<keyword evidence="3" id="KW-0997">Cell inner membrane</keyword>
<evidence type="ECO:0000256" key="1">
    <source>
        <dbReference type="ARBA" id="ARBA00004533"/>
    </source>
</evidence>
<evidence type="ECO:0000256" key="6">
    <source>
        <dbReference type="ARBA" id="ARBA00023315"/>
    </source>
</evidence>
<evidence type="ECO:0000256" key="2">
    <source>
        <dbReference type="ARBA" id="ARBA00022475"/>
    </source>
</evidence>
<dbReference type="PANTHER" id="PTHR30606">
    <property type="entry name" value="LIPID A BIOSYNTHESIS LAUROYL ACYLTRANSFERASE"/>
    <property type="match status" value="1"/>
</dbReference>
<reference evidence="7 8" key="1">
    <citation type="submission" date="2020-02" db="EMBL/GenBank/DDBJ databases">
        <authorList>
            <person name="Zhang X.-Y."/>
        </authorList>
    </citation>
    <scope>NUCLEOTIDE SEQUENCE [LARGE SCALE GENOMIC DNA]</scope>
    <source>
        <strain evidence="7 8">C33</strain>
    </source>
</reference>
<dbReference type="Pfam" id="PF03279">
    <property type="entry name" value="Lip_A_acyltrans"/>
    <property type="match status" value="1"/>
</dbReference>
<keyword evidence="8" id="KW-1185">Reference proteome</keyword>
<evidence type="ECO:0000313" key="7">
    <source>
        <dbReference type="EMBL" id="NDY94673.1"/>
    </source>
</evidence>
<evidence type="ECO:0000256" key="3">
    <source>
        <dbReference type="ARBA" id="ARBA00022519"/>
    </source>
</evidence>
<sequence length="303" mass="33895">MLKIRRWLRRGGFHLLTATARVSALGGPETVRLVGYLLGTLHYRLGRRKRRNLLKQMGTLMPDRRTDDRLQTDLHEAYRVNDRAILEVLAAYSGALKPGQVAEMCSLDQIQRLDRSLAQGRGAVLLGMHMGNGIALAIHLARAGYPVSVVYRESKKIRPTFFARGIARNGLQAIPAQPAAAGFRRMLRALKNGGIVFILMDQASRTGGVPARFLGKDLDMPPGPAELSRRTGAPLIPLLLTGAEQGWQFRLAKPLHLDPSRPIAHEVKILAGIMEAHILEHPQWWTWHQRRWSRYPFGPPICT</sequence>
<keyword evidence="4 7" id="KW-0808">Transferase</keyword>
<keyword evidence="5" id="KW-0472">Membrane</keyword>
<evidence type="ECO:0000256" key="4">
    <source>
        <dbReference type="ARBA" id="ARBA00022679"/>
    </source>
</evidence>
<protein>
    <submittedName>
        <fullName evidence="7">Lysophospholipid acyltransferase family protein</fullName>
    </submittedName>
</protein>
<organism evidence="7 8">
    <name type="scientific">Wenzhouxiangella limi</name>
    <dbReference type="NCBI Taxonomy" id="2707351"/>
    <lineage>
        <taxon>Bacteria</taxon>
        <taxon>Pseudomonadati</taxon>
        <taxon>Pseudomonadota</taxon>
        <taxon>Gammaproteobacteria</taxon>
        <taxon>Chromatiales</taxon>
        <taxon>Wenzhouxiangellaceae</taxon>
        <taxon>Wenzhouxiangella</taxon>
    </lineage>
</organism>